<gene>
    <name evidence="1" type="ORF">NVV43_27470</name>
</gene>
<comment type="caution">
    <text evidence="1">The sequence shown here is derived from an EMBL/GenBank/DDBJ whole genome shotgun (WGS) entry which is preliminary data.</text>
</comment>
<evidence type="ECO:0000313" key="1">
    <source>
        <dbReference type="EMBL" id="MCR6679214.1"/>
    </source>
</evidence>
<dbReference type="InterPro" id="IPR003768">
    <property type="entry name" value="ScpA"/>
</dbReference>
<dbReference type="AlphaFoldDB" id="A0AAW5MT28"/>
<dbReference type="Proteomes" id="UP001206878">
    <property type="component" value="Unassembled WGS sequence"/>
</dbReference>
<sequence>TLIHIKSRMLLPRPPTDAELEGDEEDPREALVRRLLEHQRFKVAAELLHERETWRSAQWPRSDAAVADVAGEDVEPELEVDLFSLL</sequence>
<dbReference type="EMBL" id="JANPXH010000966">
    <property type="protein sequence ID" value="MCR6679214.1"/>
    <property type="molecule type" value="Genomic_DNA"/>
</dbReference>
<protein>
    <submittedName>
        <fullName evidence="1">Segregation/condensation protein A</fullName>
    </submittedName>
</protein>
<feature type="non-terminal residue" evidence="1">
    <location>
        <position position="86"/>
    </location>
</feature>
<organism evidence="1 2">
    <name type="scientific">Escherichia marmotae</name>
    <dbReference type="NCBI Taxonomy" id="1499973"/>
    <lineage>
        <taxon>Bacteria</taxon>
        <taxon>Pseudomonadati</taxon>
        <taxon>Pseudomonadota</taxon>
        <taxon>Gammaproteobacteria</taxon>
        <taxon>Enterobacterales</taxon>
        <taxon>Enterobacteriaceae</taxon>
        <taxon>Escherichia</taxon>
    </lineage>
</organism>
<evidence type="ECO:0000313" key="2">
    <source>
        <dbReference type="Proteomes" id="UP001206878"/>
    </source>
</evidence>
<dbReference type="Pfam" id="PF02616">
    <property type="entry name" value="SMC_ScpA"/>
    <property type="match status" value="1"/>
</dbReference>
<proteinExistence type="predicted"/>
<accession>A0AAW5MT28</accession>
<reference evidence="1" key="1">
    <citation type="submission" date="2022-07" db="EMBL/GenBank/DDBJ databases">
        <title>Diversity of ethanolamine utilization by human commensal Escherichia coli.</title>
        <authorList>
            <person name="Jubelin G."/>
        </authorList>
    </citation>
    <scope>NUCLEOTIDE SEQUENCE</scope>
    <source>
        <strain evidence="1">S1</strain>
    </source>
</reference>
<feature type="non-terminal residue" evidence="1">
    <location>
        <position position="1"/>
    </location>
</feature>
<name>A0AAW5MT28_9ESCH</name>